<keyword evidence="7" id="KW-1185">Reference proteome</keyword>
<name>A0A067QL27_ZOONE</name>
<dbReference type="InParanoid" id="A0A067QL27"/>
<keyword evidence="1" id="KW-0645">Protease</keyword>
<evidence type="ECO:0000256" key="4">
    <source>
        <dbReference type="ARBA" id="ARBA00023157"/>
    </source>
</evidence>
<dbReference type="PANTHER" id="PTHR24276:SF91">
    <property type="entry name" value="AT26814P-RELATED"/>
    <property type="match status" value="1"/>
</dbReference>
<organism evidence="6 7">
    <name type="scientific">Zootermopsis nevadensis</name>
    <name type="common">Dampwood termite</name>
    <dbReference type="NCBI Taxonomy" id="136037"/>
    <lineage>
        <taxon>Eukaryota</taxon>
        <taxon>Metazoa</taxon>
        <taxon>Ecdysozoa</taxon>
        <taxon>Arthropoda</taxon>
        <taxon>Hexapoda</taxon>
        <taxon>Insecta</taxon>
        <taxon>Pterygota</taxon>
        <taxon>Neoptera</taxon>
        <taxon>Polyneoptera</taxon>
        <taxon>Dictyoptera</taxon>
        <taxon>Blattodea</taxon>
        <taxon>Blattoidea</taxon>
        <taxon>Termitoidae</taxon>
        <taxon>Termopsidae</taxon>
        <taxon>Zootermopsis</taxon>
    </lineage>
</organism>
<reference evidence="6 7" key="1">
    <citation type="journal article" date="2014" name="Nat. Commun.">
        <title>Molecular traces of alternative social organization in a termite genome.</title>
        <authorList>
            <person name="Terrapon N."/>
            <person name="Li C."/>
            <person name="Robertson H.M."/>
            <person name="Ji L."/>
            <person name="Meng X."/>
            <person name="Booth W."/>
            <person name="Chen Z."/>
            <person name="Childers C.P."/>
            <person name="Glastad K.M."/>
            <person name="Gokhale K."/>
            <person name="Gowin J."/>
            <person name="Gronenberg W."/>
            <person name="Hermansen R.A."/>
            <person name="Hu H."/>
            <person name="Hunt B.G."/>
            <person name="Huylmans A.K."/>
            <person name="Khalil S.M."/>
            <person name="Mitchell R.D."/>
            <person name="Munoz-Torres M.C."/>
            <person name="Mustard J.A."/>
            <person name="Pan H."/>
            <person name="Reese J.T."/>
            <person name="Scharf M.E."/>
            <person name="Sun F."/>
            <person name="Vogel H."/>
            <person name="Xiao J."/>
            <person name="Yang W."/>
            <person name="Yang Z."/>
            <person name="Yang Z."/>
            <person name="Zhou J."/>
            <person name="Zhu J."/>
            <person name="Brent C.S."/>
            <person name="Elsik C.G."/>
            <person name="Goodisman M.A."/>
            <person name="Liberles D.A."/>
            <person name="Roe R.M."/>
            <person name="Vargo E.L."/>
            <person name="Vilcinskas A."/>
            <person name="Wang J."/>
            <person name="Bornberg-Bauer E."/>
            <person name="Korb J."/>
            <person name="Zhang G."/>
            <person name="Liebig J."/>
        </authorList>
    </citation>
    <scope>NUCLEOTIDE SEQUENCE [LARGE SCALE GENOMIC DNA]</scope>
    <source>
        <tissue evidence="6">Whole organism</tissue>
    </source>
</reference>
<dbReference type="InterPro" id="IPR050430">
    <property type="entry name" value="Peptidase_S1"/>
</dbReference>
<keyword evidence="2" id="KW-0378">Hydrolase</keyword>
<dbReference type="PANTHER" id="PTHR24276">
    <property type="entry name" value="POLYSERASE-RELATED"/>
    <property type="match status" value="1"/>
</dbReference>
<gene>
    <name evidence="6" type="ORF">L798_00423</name>
</gene>
<dbReference type="InterPro" id="IPR009003">
    <property type="entry name" value="Peptidase_S1_PA"/>
</dbReference>
<dbReference type="Pfam" id="PF00089">
    <property type="entry name" value="Trypsin"/>
    <property type="match status" value="1"/>
</dbReference>
<proteinExistence type="predicted"/>
<dbReference type="Gene3D" id="2.40.10.10">
    <property type="entry name" value="Trypsin-like serine proteases"/>
    <property type="match status" value="1"/>
</dbReference>
<dbReference type="Proteomes" id="UP000027135">
    <property type="component" value="Unassembled WGS sequence"/>
</dbReference>
<protein>
    <submittedName>
        <fullName evidence="6">Trypsin eta</fullName>
    </submittedName>
</protein>
<dbReference type="STRING" id="136037.A0A067QL27"/>
<dbReference type="eggNOG" id="KOG3627">
    <property type="taxonomic scope" value="Eukaryota"/>
</dbReference>
<evidence type="ECO:0000259" key="5">
    <source>
        <dbReference type="PROSITE" id="PS50240"/>
    </source>
</evidence>
<dbReference type="SUPFAM" id="SSF50494">
    <property type="entry name" value="Trypsin-like serine proteases"/>
    <property type="match status" value="1"/>
</dbReference>
<feature type="non-terminal residue" evidence="6">
    <location>
        <position position="1"/>
    </location>
</feature>
<dbReference type="InterPro" id="IPR001254">
    <property type="entry name" value="Trypsin_dom"/>
</dbReference>
<feature type="domain" description="Peptidase S1" evidence="5">
    <location>
        <begin position="1"/>
        <end position="47"/>
    </location>
</feature>
<evidence type="ECO:0000256" key="3">
    <source>
        <dbReference type="ARBA" id="ARBA00022825"/>
    </source>
</evidence>
<dbReference type="InterPro" id="IPR043504">
    <property type="entry name" value="Peptidase_S1_PA_chymotrypsin"/>
</dbReference>
<dbReference type="GO" id="GO:0004252">
    <property type="term" value="F:serine-type endopeptidase activity"/>
    <property type="evidence" value="ECO:0007669"/>
    <property type="project" value="InterPro"/>
</dbReference>
<dbReference type="GO" id="GO:0006508">
    <property type="term" value="P:proteolysis"/>
    <property type="evidence" value="ECO:0007669"/>
    <property type="project" value="UniProtKB-KW"/>
</dbReference>
<sequence>GDSGGPLQCGGLLTGIVSWGEECALPDYPGVYADVAFYKDWIARQLDRSRVADQESTVFVGTSSDIHIQTNENQFPTSYEFRNISRYHYETPFLKVFGRPEICGYLSRMKKVLDALRSPDPLGHFADLSQAVLRKLMAERRLETLNSAADKGLGDRLTGQSSYLKQV</sequence>
<dbReference type="EMBL" id="KK853198">
    <property type="protein sequence ID" value="KDR09944.1"/>
    <property type="molecule type" value="Genomic_DNA"/>
</dbReference>
<evidence type="ECO:0000256" key="2">
    <source>
        <dbReference type="ARBA" id="ARBA00022801"/>
    </source>
</evidence>
<evidence type="ECO:0000313" key="7">
    <source>
        <dbReference type="Proteomes" id="UP000027135"/>
    </source>
</evidence>
<accession>A0A067QL27</accession>
<keyword evidence="3" id="KW-0720">Serine protease</keyword>
<evidence type="ECO:0000313" key="6">
    <source>
        <dbReference type="EMBL" id="KDR09944.1"/>
    </source>
</evidence>
<keyword evidence="4" id="KW-1015">Disulfide bond</keyword>
<evidence type="ECO:0000256" key="1">
    <source>
        <dbReference type="ARBA" id="ARBA00022670"/>
    </source>
</evidence>
<dbReference type="PROSITE" id="PS50240">
    <property type="entry name" value="TRYPSIN_DOM"/>
    <property type="match status" value="1"/>
</dbReference>
<dbReference type="AlphaFoldDB" id="A0A067QL27"/>